<comment type="similarity">
    <text evidence="2 9">Belongs to the NAPRTase family.</text>
</comment>
<protein>
    <recommendedName>
        <fullName evidence="3 9">Nicotinate phosphoribosyltransferase</fullName>
        <ecNumber evidence="3 9">6.3.4.21</ecNumber>
    </recommendedName>
</protein>
<name>A0A261F763_9BIFI</name>
<evidence type="ECO:0000256" key="9">
    <source>
        <dbReference type="RuleBase" id="RU365100"/>
    </source>
</evidence>
<comment type="function">
    <text evidence="9">Catalyzes the first step in the biosynthesis of NAD from nicotinic acid, the ATP-dependent synthesis of beta-nicotinate D-ribonucleotide from nicotinate and 5-phospho-D-ribose 1-phosphate.</text>
</comment>
<dbReference type="InterPro" id="IPR040727">
    <property type="entry name" value="NAPRTase_N"/>
</dbReference>
<dbReference type="Pfam" id="PF04095">
    <property type="entry name" value="NAPRTase"/>
    <property type="match status" value="1"/>
</dbReference>
<sequence>MPTPAMLTDMYEYTMVDAALRDGTAHRACVFEVFTRHLPSGRRYGVVAGLGRILEYVRDFRPSAEDLAFLRDNGIVSRETIAWLENFRFSGTIRAYREGEMFFANSPVLQVEGTFAECTLLETVILSVLNFDCAIASAASRITSAAGSRPCADMGGRRAHEEAAIAASRSAIVGGFMSTANLAAAQRYGIPCIGTAAHAFTLVHDSERDAFESQIHALGVGTTLLTDTYNVEEAIRTAVEVAGPQLGGIRIDSGDLASMAQKARHQLDALGATGTKITVTNDLDEYAIAALATAPVDSYGVGTRLVTGSGHPTTSMVYKLVEREGSDGQMHPVSKKSFGKSTDGWRKRGLRAYEYGLAQGELVLAGTAEAVAAWDDTAYGETKDLSITAIDHGDIDESLTTRDALFAARDYHVQALQELPVNALSLSDGEPAIPTEVITLN</sequence>
<dbReference type="PIRSF" id="PIRSF000484">
    <property type="entry name" value="NAPRT"/>
    <property type="match status" value="1"/>
</dbReference>
<evidence type="ECO:0000256" key="2">
    <source>
        <dbReference type="ARBA" id="ARBA00010897"/>
    </source>
</evidence>
<evidence type="ECO:0000259" key="11">
    <source>
        <dbReference type="Pfam" id="PF17767"/>
    </source>
</evidence>
<dbReference type="CDD" id="cd01570">
    <property type="entry name" value="NAPRTase_A"/>
    <property type="match status" value="1"/>
</dbReference>
<dbReference type="Pfam" id="PF17767">
    <property type="entry name" value="NAPRTase_N"/>
    <property type="match status" value="1"/>
</dbReference>
<dbReference type="PANTHER" id="PTHR11098:SF8">
    <property type="entry name" value="NICOTINATE PHOSPHORIBOSYLTRANSFERASE PNCB1"/>
    <property type="match status" value="1"/>
</dbReference>
<dbReference type="InterPro" id="IPR007229">
    <property type="entry name" value="Nic_PRibTrfase-Fam"/>
</dbReference>
<keyword evidence="7 9" id="KW-0808">Transferase</keyword>
<feature type="domain" description="Nicotinate/nicotinamide phosphoribosyltransferase" evidence="10">
    <location>
        <begin position="151"/>
        <end position="344"/>
    </location>
</feature>
<evidence type="ECO:0000259" key="10">
    <source>
        <dbReference type="Pfam" id="PF04095"/>
    </source>
</evidence>
<dbReference type="EMBL" id="MWWT01000001">
    <property type="protein sequence ID" value="OZG54990.1"/>
    <property type="molecule type" value="Genomic_DNA"/>
</dbReference>
<dbReference type="InterPro" id="IPR036068">
    <property type="entry name" value="Nicotinate_pribotase-like_C"/>
</dbReference>
<dbReference type="Proteomes" id="UP000243657">
    <property type="component" value="Unassembled WGS sequence"/>
</dbReference>
<evidence type="ECO:0000256" key="5">
    <source>
        <dbReference type="ARBA" id="ARBA00022598"/>
    </source>
</evidence>
<evidence type="ECO:0000313" key="12">
    <source>
        <dbReference type="EMBL" id="OZG54990.1"/>
    </source>
</evidence>
<organism evidence="12 13">
    <name type="scientific">Alloscardovia macacae</name>
    <dbReference type="NCBI Taxonomy" id="1160091"/>
    <lineage>
        <taxon>Bacteria</taxon>
        <taxon>Bacillati</taxon>
        <taxon>Actinomycetota</taxon>
        <taxon>Actinomycetes</taxon>
        <taxon>Bifidobacteriales</taxon>
        <taxon>Bifidobacteriaceae</taxon>
        <taxon>Alloscardovia</taxon>
    </lineage>
</organism>
<evidence type="ECO:0000256" key="3">
    <source>
        <dbReference type="ARBA" id="ARBA00013236"/>
    </source>
</evidence>
<gene>
    <name evidence="12" type="ORF">ALMA_0315</name>
</gene>
<dbReference type="InterPro" id="IPR013785">
    <property type="entry name" value="Aldolase_TIM"/>
</dbReference>
<comment type="catalytic activity">
    <reaction evidence="8 9">
        <text>5-phospho-alpha-D-ribose 1-diphosphate + nicotinate + ATP + H2O = nicotinate beta-D-ribonucleotide + ADP + phosphate + diphosphate</text>
        <dbReference type="Rhea" id="RHEA:36163"/>
        <dbReference type="ChEBI" id="CHEBI:15377"/>
        <dbReference type="ChEBI" id="CHEBI:30616"/>
        <dbReference type="ChEBI" id="CHEBI:32544"/>
        <dbReference type="ChEBI" id="CHEBI:33019"/>
        <dbReference type="ChEBI" id="CHEBI:43474"/>
        <dbReference type="ChEBI" id="CHEBI:57502"/>
        <dbReference type="ChEBI" id="CHEBI:58017"/>
        <dbReference type="ChEBI" id="CHEBI:456216"/>
        <dbReference type="EC" id="6.3.4.21"/>
    </reaction>
</comment>
<evidence type="ECO:0000313" key="13">
    <source>
        <dbReference type="Proteomes" id="UP000243657"/>
    </source>
</evidence>
<dbReference type="RefSeq" id="WP_094726087.1">
    <property type="nucleotide sequence ID" value="NZ_JBHLWS010000011.1"/>
</dbReference>
<dbReference type="Gene3D" id="3.20.20.70">
    <property type="entry name" value="Aldolase class I"/>
    <property type="match status" value="1"/>
</dbReference>
<keyword evidence="12" id="KW-0328">Glycosyltransferase</keyword>
<dbReference type="GO" id="GO:0005829">
    <property type="term" value="C:cytosol"/>
    <property type="evidence" value="ECO:0007669"/>
    <property type="project" value="TreeGrafter"/>
</dbReference>
<dbReference type="GO" id="GO:0016757">
    <property type="term" value="F:glycosyltransferase activity"/>
    <property type="evidence" value="ECO:0007669"/>
    <property type="project" value="UniProtKB-KW"/>
</dbReference>
<dbReference type="GO" id="GO:0034355">
    <property type="term" value="P:NAD+ biosynthetic process via the salvage pathway"/>
    <property type="evidence" value="ECO:0007669"/>
    <property type="project" value="TreeGrafter"/>
</dbReference>
<dbReference type="GO" id="GO:0004516">
    <property type="term" value="F:nicotinate phosphoribosyltransferase activity"/>
    <property type="evidence" value="ECO:0007669"/>
    <property type="project" value="UniProtKB-UniRule"/>
</dbReference>
<keyword evidence="4" id="KW-0597">Phosphoprotein</keyword>
<dbReference type="SUPFAM" id="SSF51690">
    <property type="entry name" value="Nicotinate/Quinolinate PRTase C-terminal domain-like"/>
    <property type="match status" value="1"/>
</dbReference>
<dbReference type="NCBIfam" id="NF006698">
    <property type="entry name" value="PRK09243.1-5"/>
    <property type="match status" value="1"/>
</dbReference>
<dbReference type="AlphaFoldDB" id="A0A261F763"/>
<dbReference type="Gene3D" id="3.20.140.10">
    <property type="entry name" value="nicotinate phosphoribosyltransferase"/>
    <property type="match status" value="1"/>
</dbReference>
<accession>A0A261F763</accession>
<dbReference type="PANTHER" id="PTHR11098">
    <property type="entry name" value="NICOTINATE PHOSPHORIBOSYLTRANSFERASE"/>
    <property type="match status" value="1"/>
</dbReference>
<dbReference type="NCBIfam" id="TIGR01513">
    <property type="entry name" value="NAPRTase_put"/>
    <property type="match status" value="1"/>
</dbReference>
<dbReference type="InterPro" id="IPR041525">
    <property type="entry name" value="N/Namide_PRibTrfase"/>
</dbReference>
<proteinExistence type="inferred from homology"/>
<evidence type="ECO:0000256" key="4">
    <source>
        <dbReference type="ARBA" id="ARBA00022553"/>
    </source>
</evidence>
<comment type="pathway">
    <text evidence="1 9">Cofactor biosynthesis; NAD(+) biosynthesis; nicotinate D-ribonucleotide from nicotinate: step 1/1.</text>
</comment>
<dbReference type="InterPro" id="IPR006405">
    <property type="entry name" value="Nic_PRibTrfase_pncB"/>
</dbReference>
<dbReference type="NCBIfam" id="NF009131">
    <property type="entry name" value="PRK12484.1"/>
    <property type="match status" value="1"/>
</dbReference>
<keyword evidence="6 9" id="KW-0662">Pyridine nucleotide biosynthesis</keyword>
<evidence type="ECO:0000256" key="8">
    <source>
        <dbReference type="ARBA" id="ARBA00048668"/>
    </source>
</evidence>
<evidence type="ECO:0000256" key="1">
    <source>
        <dbReference type="ARBA" id="ARBA00004952"/>
    </source>
</evidence>
<dbReference type="EC" id="6.3.4.21" evidence="3 9"/>
<dbReference type="UniPathway" id="UPA00253">
    <property type="reaction ID" value="UER00457"/>
</dbReference>
<keyword evidence="5 9" id="KW-0436">Ligase</keyword>
<evidence type="ECO:0000256" key="7">
    <source>
        <dbReference type="ARBA" id="ARBA00022679"/>
    </source>
</evidence>
<reference evidence="12 13" key="1">
    <citation type="journal article" date="2017" name="BMC Genomics">
        <title>Comparative genomic and phylogenomic analyses of the Bifidobacteriaceae family.</title>
        <authorList>
            <person name="Lugli G.A."/>
            <person name="Milani C."/>
            <person name="Turroni F."/>
            <person name="Duranti S."/>
            <person name="Mancabelli L."/>
            <person name="Mangifesta M."/>
            <person name="Ferrario C."/>
            <person name="Modesto M."/>
            <person name="Mattarelli P."/>
            <person name="Jiri K."/>
            <person name="van Sinderen D."/>
            <person name="Ventura M."/>
        </authorList>
    </citation>
    <scope>NUCLEOTIDE SEQUENCE [LARGE SCALE GENOMIC DNA]</scope>
    <source>
        <strain evidence="12 13">DSM 24762</strain>
    </source>
</reference>
<dbReference type="SUPFAM" id="SSF54675">
    <property type="entry name" value="Nicotinate/Quinolinate PRTase N-terminal domain-like"/>
    <property type="match status" value="1"/>
</dbReference>
<comment type="PTM">
    <text evidence="9">Transiently phosphorylated on a His residue during the reaction cycle. Phosphorylation strongly increases the affinity for substrates and increases the rate of nicotinate D-ribonucleotide production. Dephosphorylation regenerates the low-affinity form of the enzyme, leading to product release.</text>
</comment>
<feature type="domain" description="Nicotinate phosphoribosyltransferase N-terminal" evidence="11">
    <location>
        <begin position="6"/>
        <end position="130"/>
    </location>
</feature>
<keyword evidence="13" id="KW-1185">Reference proteome</keyword>
<evidence type="ECO:0000256" key="6">
    <source>
        <dbReference type="ARBA" id="ARBA00022642"/>
    </source>
</evidence>
<comment type="caution">
    <text evidence="12">The sequence shown here is derived from an EMBL/GenBank/DDBJ whole genome shotgun (WGS) entry which is preliminary data.</text>
</comment>